<dbReference type="HOGENOM" id="CLU_025174_2_0_6"/>
<dbReference type="PRINTS" id="PR00411">
    <property type="entry name" value="PNDRDTASEI"/>
</dbReference>
<protein>
    <submittedName>
        <fullName evidence="6">HI0933-like protein</fullName>
    </submittedName>
</protein>
<organism evidence="6">
    <name type="scientific">Hydrogenovibrio crunogenus (strain DSM 25203 / XCL-2)</name>
    <name type="common">Thiomicrospira crunogena</name>
    <dbReference type="NCBI Taxonomy" id="317025"/>
    <lineage>
        <taxon>Bacteria</taxon>
        <taxon>Pseudomonadati</taxon>
        <taxon>Pseudomonadota</taxon>
        <taxon>Gammaproteobacteria</taxon>
        <taxon>Thiotrichales</taxon>
        <taxon>Piscirickettsiaceae</taxon>
        <taxon>Hydrogenovibrio</taxon>
    </lineage>
</organism>
<comment type="cofactor">
    <cofactor evidence="1">
        <name>FAD</name>
        <dbReference type="ChEBI" id="CHEBI:57692"/>
    </cofactor>
</comment>
<dbReference type="InterPro" id="IPR023166">
    <property type="entry name" value="BaiN-like_dom_sf"/>
</dbReference>
<dbReference type="Pfam" id="PF22780">
    <property type="entry name" value="HI0933_like_1st"/>
    <property type="match status" value="1"/>
</dbReference>
<evidence type="ECO:0000259" key="4">
    <source>
        <dbReference type="Pfam" id="PF03486"/>
    </source>
</evidence>
<evidence type="ECO:0000256" key="1">
    <source>
        <dbReference type="ARBA" id="ARBA00001974"/>
    </source>
</evidence>
<reference evidence="6" key="1">
    <citation type="submission" date="2006-07" db="EMBL/GenBank/DDBJ databases">
        <title>Complete sequence of Thiomicrospira crunogena XCL-2.</title>
        <authorList>
            <consortium name="US DOE Joint Genome Institute"/>
            <person name="Copeland A."/>
            <person name="Lucas S."/>
            <person name="Lapidus A."/>
            <person name="Barry K."/>
            <person name="Detter J.C."/>
            <person name="Glavina del Rio T."/>
            <person name="Hammon N."/>
            <person name="Israni S."/>
            <person name="Dalin E."/>
            <person name="Tice H."/>
            <person name="Pitluck S."/>
            <person name="Chain P."/>
            <person name="Malfatti S."/>
            <person name="Shin M."/>
            <person name="Vergez L."/>
            <person name="Schmutz J."/>
            <person name="Larimer F."/>
            <person name="Land M."/>
            <person name="Hauser L."/>
            <person name="Kyrpides N."/>
            <person name="Lykidis A."/>
            <person name="Scott K.M."/>
            <person name="Sievert S."/>
            <person name="Kerfeld C."/>
            <person name="Freyermuth S."/>
            <person name="Dobrinski K."/>
            <person name="Boller A."/>
            <person name="Fitzpatrick K."/>
            <person name="Thoma P."/>
            <person name="Moore J."/>
            <person name="Richardson P."/>
        </authorList>
    </citation>
    <scope>NUCLEOTIDE SEQUENCE</scope>
    <source>
        <strain evidence="6">XCL-2</strain>
    </source>
</reference>
<dbReference type="STRING" id="317025.Tcr_0137"/>
<dbReference type="AlphaFoldDB" id="Q31JE0"/>
<sequence length="405" mass="44975">MPLKTTNTIDVLIIGAGASGLMCAATAGYRGRDVWVLDHAPKAAAKIRISGGGKCNFTNQVVTPNEFICQNPHFVKSALARYQPQDFIDLVDRHGLEYEERELGKLFCRHRAGDLIHILKTECDWAGVSLQLSTSVLAITQLTPKAAHEVAFRVETNERFIECQSLVIATGALSFPKLKASNFGYQVAEQFGLRQIPARPGLVPLVFDGKWRAFCQKLSGIALDVKISTSNGQTEKSFEEAMLFTHQGISGPGVLQISNYWQPGQPIEINLLPKVDVLTELMQLKQSNASLMRWLQHFWTKKFTQAWLEMYPIATKLADLPNEEIERFAQQITRWTLYPSDTAGYDKAEVTLGGVDTDEVSSKNFEVKNVPGLYFIGEVLDVTGHLGGYNFQWAWSSGFAAGQTV</sequence>
<accession>Q31JE0</accession>
<dbReference type="SUPFAM" id="SSF160996">
    <property type="entry name" value="HI0933 insert domain-like"/>
    <property type="match status" value="1"/>
</dbReference>
<evidence type="ECO:0000256" key="2">
    <source>
        <dbReference type="ARBA" id="ARBA00022630"/>
    </source>
</evidence>
<evidence type="ECO:0000256" key="3">
    <source>
        <dbReference type="ARBA" id="ARBA00022827"/>
    </source>
</evidence>
<dbReference type="InterPro" id="IPR057661">
    <property type="entry name" value="RsdA/BaiN/AoA(So)_Rossmann"/>
</dbReference>
<dbReference type="eggNOG" id="COG2081">
    <property type="taxonomic scope" value="Bacteria"/>
</dbReference>
<feature type="domain" description="RsdA/BaiN/AoA(So)-like insert" evidence="5">
    <location>
        <begin position="199"/>
        <end position="350"/>
    </location>
</feature>
<dbReference type="Gene3D" id="1.10.8.260">
    <property type="entry name" value="HI0933 insert domain-like"/>
    <property type="match status" value="1"/>
</dbReference>
<evidence type="ECO:0000259" key="5">
    <source>
        <dbReference type="Pfam" id="PF22780"/>
    </source>
</evidence>
<dbReference type="PRINTS" id="PR00368">
    <property type="entry name" value="FADPNR"/>
</dbReference>
<dbReference type="Pfam" id="PF03486">
    <property type="entry name" value="HI0933_like"/>
    <property type="match status" value="1"/>
</dbReference>
<dbReference type="SUPFAM" id="SSF51905">
    <property type="entry name" value="FAD/NAD(P)-binding domain"/>
    <property type="match status" value="1"/>
</dbReference>
<dbReference type="PANTHER" id="PTHR42887">
    <property type="entry name" value="OS12G0638800 PROTEIN"/>
    <property type="match status" value="1"/>
</dbReference>
<gene>
    <name evidence="6" type="ordered locus">Tcr_0137</name>
</gene>
<dbReference type="EMBL" id="CP000109">
    <property type="protein sequence ID" value="ABB40733.1"/>
    <property type="molecule type" value="Genomic_DNA"/>
</dbReference>
<dbReference type="NCBIfam" id="TIGR00275">
    <property type="entry name" value="aminoacetone oxidase family FAD-binding enzyme"/>
    <property type="match status" value="1"/>
</dbReference>
<dbReference type="InterPro" id="IPR055178">
    <property type="entry name" value="RsdA/BaiN/AoA(So)-like_dom"/>
</dbReference>
<name>Q31JE0_HYDCU</name>
<proteinExistence type="predicted"/>
<dbReference type="PANTHER" id="PTHR42887:SF2">
    <property type="entry name" value="OS12G0638800 PROTEIN"/>
    <property type="match status" value="1"/>
</dbReference>
<keyword evidence="2" id="KW-0285">Flavoprotein</keyword>
<feature type="domain" description="RsdA/BaiN/AoA(So)-like Rossmann fold-like" evidence="4">
    <location>
        <begin position="10"/>
        <end position="403"/>
    </location>
</feature>
<evidence type="ECO:0000313" key="6">
    <source>
        <dbReference type="EMBL" id="ABB40733.1"/>
    </source>
</evidence>
<dbReference type="OrthoDB" id="9773233at2"/>
<dbReference type="InterPro" id="IPR004792">
    <property type="entry name" value="BaiN-like"/>
</dbReference>
<dbReference type="KEGG" id="tcx:Tcr_0137"/>
<dbReference type="InterPro" id="IPR036188">
    <property type="entry name" value="FAD/NAD-bd_sf"/>
</dbReference>
<keyword evidence="3" id="KW-0274">FAD</keyword>
<dbReference type="Gene3D" id="2.40.30.10">
    <property type="entry name" value="Translation factors"/>
    <property type="match status" value="1"/>
</dbReference>
<dbReference type="Gene3D" id="3.50.50.60">
    <property type="entry name" value="FAD/NAD(P)-binding domain"/>
    <property type="match status" value="1"/>
</dbReference>